<reference evidence="1 2" key="1">
    <citation type="submission" date="2020-10" db="EMBL/GenBank/DDBJ databases">
        <title>Genome sequences of Pseudomonas isolates.</title>
        <authorList>
            <person name="Wessels L."/>
            <person name="Reich F."/>
            <person name="Hammerl J."/>
        </authorList>
    </citation>
    <scope>NUCLEOTIDE SEQUENCE [LARGE SCALE GENOMIC DNA]</scope>
    <source>
        <strain evidence="1 2">20-MO00624-0</strain>
    </source>
</reference>
<accession>A0ABS0FTG9</accession>
<dbReference type="EMBL" id="JADMCD010000019">
    <property type="protein sequence ID" value="MBF8643626.1"/>
    <property type="molecule type" value="Genomic_DNA"/>
</dbReference>
<evidence type="ECO:0000313" key="2">
    <source>
        <dbReference type="Proteomes" id="UP000626180"/>
    </source>
</evidence>
<gene>
    <name evidence="1" type="ORF">IRZ65_23470</name>
</gene>
<dbReference type="InterPro" id="IPR010696">
    <property type="entry name" value="DUF1272"/>
</dbReference>
<dbReference type="Pfam" id="PF06906">
    <property type="entry name" value="DUF1272"/>
    <property type="match status" value="1"/>
</dbReference>
<organism evidence="1 2">
    <name type="scientific">Pseudomonas luteola</name>
    <dbReference type="NCBI Taxonomy" id="47886"/>
    <lineage>
        <taxon>Bacteria</taxon>
        <taxon>Pseudomonadati</taxon>
        <taxon>Pseudomonadota</taxon>
        <taxon>Gammaproteobacteria</taxon>
        <taxon>Pseudomonadales</taxon>
        <taxon>Pseudomonadaceae</taxon>
        <taxon>Pseudomonas</taxon>
    </lineage>
</organism>
<name>A0ABS0FTG9_PSELU</name>
<keyword evidence="2" id="KW-1185">Reference proteome</keyword>
<evidence type="ECO:0000313" key="1">
    <source>
        <dbReference type="EMBL" id="MBF8643626.1"/>
    </source>
</evidence>
<dbReference type="Proteomes" id="UP000626180">
    <property type="component" value="Unassembled WGS sequence"/>
</dbReference>
<proteinExistence type="predicted"/>
<sequence length="77" mass="8671">MLELRPNCECCDQDLPPDTSDAFICSFECTFCKTCALSHLHGCCPNCGGELVRRPVRPAQKLERFPASLNRKIQPCR</sequence>
<comment type="caution">
    <text evidence="1">The sequence shown here is derived from an EMBL/GenBank/DDBJ whole genome shotgun (WGS) entry which is preliminary data.</text>
</comment>
<protein>
    <submittedName>
        <fullName evidence="1">DUF1272 domain-containing protein</fullName>
    </submittedName>
</protein>
<dbReference type="RefSeq" id="WP_073450718.1">
    <property type="nucleotide sequence ID" value="NZ_CP069262.1"/>
</dbReference>